<keyword evidence="2" id="KW-0285">Flavoprotein</keyword>
<evidence type="ECO:0000313" key="6">
    <source>
        <dbReference type="EMBL" id="QSQ10119.1"/>
    </source>
</evidence>
<gene>
    <name evidence="6" type="ORF">H0A61_02511</name>
</gene>
<accession>A0A8A0RRI2</accession>
<dbReference type="Gene3D" id="1.10.8.260">
    <property type="entry name" value="HI0933 insert domain-like"/>
    <property type="match status" value="1"/>
</dbReference>
<dbReference type="Proteomes" id="UP000662904">
    <property type="component" value="Chromosome"/>
</dbReference>
<dbReference type="Gene3D" id="3.50.50.60">
    <property type="entry name" value="FAD/NAD(P)-binding domain"/>
    <property type="match status" value="1"/>
</dbReference>
<dbReference type="Pfam" id="PF22780">
    <property type="entry name" value="HI0933_like_1st"/>
    <property type="match status" value="1"/>
</dbReference>
<evidence type="ECO:0000256" key="1">
    <source>
        <dbReference type="ARBA" id="ARBA00001974"/>
    </source>
</evidence>
<keyword evidence="3" id="KW-0274">FAD</keyword>
<name>A0A8A0RRI2_9FIRM</name>
<dbReference type="SUPFAM" id="SSF160996">
    <property type="entry name" value="HI0933 insert domain-like"/>
    <property type="match status" value="1"/>
</dbReference>
<dbReference type="KEGG" id="kme:H0A61_02511"/>
<evidence type="ECO:0000256" key="2">
    <source>
        <dbReference type="ARBA" id="ARBA00022630"/>
    </source>
</evidence>
<dbReference type="InterPro" id="IPR055178">
    <property type="entry name" value="RsdA/BaiN/AoA(So)-like_dom"/>
</dbReference>
<dbReference type="SUPFAM" id="SSF51905">
    <property type="entry name" value="FAD/NAD(P)-binding domain"/>
    <property type="match status" value="1"/>
</dbReference>
<organism evidence="6 7">
    <name type="scientific">Koleobacter methoxysyntrophicus</name>
    <dbReference type="NCBI Taxonomy" id="2751313"/>
    <lineage>
        <taxon>Bacteria</taxon>
        <taxon>Bacillati</taxon>
        <taxon>Bacillota</taxon>
        <taxon>Clostridia</taxon>
        <taxon>Koleobacterales</taxon>
        <taxon>Koleobacteraceae</taxon>
        <taxon>Koleobacter</taxon>
    </lineage>
</organism>
<dbReference type="EMBL" id="CP059066">
    <property type="protein sequence ID" value="QSQ10119.1"/>
    <property type="molecule type" value="Genomic_DNA"/>
</dbReference>
<evidence type="ECO:0000259" key="5">
    <source>
        <dbReference type="Pfam" id="PF22780"/>
    </source>
</evidence>
<dbReference type="InterPro" id="IPR057661">
    <property type="entry name" value="RsdA/BaiN/AoA(So)_Rossmann"/>
</dbReference>
<dbReference type="PRINTS" id="PR00411">
    <property type="entry name" value="PNDRDTASEI"/>
</dbReference>
<dbReference type="RefSeq" id="WP_206707438.1">
    <property type="nucleotide sequence ID" value="NZ_CP059066.1"/>
</dbReference>
<comment type="cofactor">
    <cofactor evidence="1">
        <name>FAD</name>
        <dbReference type="ChEBI" id="CHEBI:57692"/>
    </cofactor>
</comment>
<dbReference type="Pfam" id="PF03486">
    <property type="entry name" value="HI0933_like"/>
    <property type="match status" value="1"/>
</dbReference>
<feature type="domain" description="RsdA/BaiN/AoA(So)-like insert" evidence="5">
    <location>
        <begin position="192"/>
        <end position="354"/>
    </location>
</feature>
<evidence type="ECO:0000259" key="4">
    <source>
        <dbReference type="Pfam" id="PF03486"/>
    </source>
</evidence>
<feature type="domain" description="RsdA/BaiN/AoA(So)-like Rossmann fold-like" evidence="4">
    <location>
        <begin position="4"/>
        <end position="407"/>
    </location>
</feature>
<dbReference type="PRINTS" id="PR00368">
    <property type="entry name" value="FADPNR"/>
</dbReference>
<keyword evidence="7" id="KW-1185">Reference proteome</keyword>
<dbReference type="PANTHER" id="PTHR42887">
    <property type="entry name" value="OS12G0638800 PROTEIN"/>
    <property type="match status" value="1"/>
</dbReference>
<sequence length="416" mass="45675">MKKAIAVIGGGAAGMIAAGRGAELGAEVHLFERNGILGKKLLISGKGRCNLTNNSDIEEIISNLPGNGSFLYSSLYKFSNKDLINFFNSLGLKTKVERGQRVFPKTDKSSHVVKALEAYMRKNGVDVHLGQRVKDILINRGEVSGIRLFSGQILTFTKVILATGGLSYPQTGSSGDGYHIAEKLGHTIIPLKPSLVPLCTEEDWVKRLQGLTLKNTLVSAYYKNKKISEEFGELLFTHFGVSGPVILTMSREIVKYLSKGKVNLKINLKPALTWEQLDNRLQRDFAKYSRKLFKNGLNDLLPLKLIPVIIQLSNIPSEKPINQITKEERRALLETLMNLPLTIIKHRPIEEAIVTMGGISTKEIDPNTLESKIIKGLYFAGEIIDIDGFTGGYNLQAAFSTGYAAGTASASEIVNE</sequence>
<dbReference type="AlphaFoldDB" id="A0A8A0RRI2"/>
<evidence type="ECO:0000256" key="3">
    <source>
        <dbReference type="ARBA" id="ARBA00022827"/>
    </source>
</evidence>
<dbReference type="NCBIfam" id="TIGR00275">
    <property type="entry name" value="aminoacetone oxidase family FAD-binding enzyme"/>
    <property type="match status" value="1"/>
</dbReference>
<dbReference type="InterPro" id="IPR004792">
    <property type="entry name" value="BaiN-like"/>
</dbReference>
<dbReference type="InterPro" id="IPR036188">
    <property type="entry name" value="FAD/NAD-bd_sf"/>
</dbReference>
<proteinExistence type="predicted"/>
<reference evidence="6" key="1">
    <citation type="submission" date="2020-07" db="EMBL/GenBank/DDBJ databases">
        <title>Koleobacter methoxysyntrophicus gen. nov., sp. nov., a novel anaerobic bacterium isolated from deep subsurface oil field and proposal of Koleobacterales ord. nov. in the phylum Firmicutes.</title>
        <authorList>
            <person name="Sakamoto S."/>
            <person name="Tamaki H."/>
        </authorList>
    </citation>
    <scope>NUCLEOTIDE SEQUENCE</scope>
    <source>
        <strain evidence="6">NRmbB1</strain>
    </source>
</reference>
<dbReference type="PANTHER" id="PTHR42887:SF2">
    <property type="entry name" value="OS12G0638800 PROTEIN"/>
    <property type="match status" value="1"/>
</dbReference>
<dbReference type="Gene3D" id="2.40.30.10">
    <property type="entry name" value="Translation factors"/>
    <property type="match status" value="1"/>
</dbReference>
<evidence type="ECO:0000313" key="7">
    <source>
        <dbReference type="Proteomes" id="UP000662904"/>
    </source>
</evidence>
<dbReference type="InterPro" id="IPR023166">
    <property type="entry name" value="BaiN-like_dom_sf"/>
</dbReference>
<protein>
    <recommendedName>
        <fullName evidence="8">NAD(P)/FAD-dependent oxidoreductase</fullName>
    </recommendedName>
</protein>
<evidence type="ECO:0008006" key="8">
    <source>
        <dbReference type="Google" id="ProtNLM"/>
    </source>
</evidence>